<evidence type="ECO:0000313" key="1">
    <source>
        <dbReference type="EMBL" id="KAG8078626.1"/>
    </source>
</evidence>
<accession>A0A8J5SLJ2</accession>
<reference evidence="1" key="2">
    <citation type="submission" date="2021-02" db="EMBL/GenBank/DDBJ databases">
        <authorList>
            <person name="Kimball J.A."/>
            <person name="Haas M.W."/>
            <person name="Macchietto M."/>
            <person name="Kono T."/>
            <person name="Duquette J."/>
            <person name="Shao M."/>
        </authorList>
    </citation>
    <scope>NUCLEOTIDE SEQUENCE</scope>
    <source>
        <tissue evidence="1">Fresh leaf tissue</tissue>
    </source>
</reference>
<name>A0A8J5SLJ2_ZIZPA</name>
<evidence type="ECO:0000313" key="2">
    <source>
        <dbReference type="Proteomes" id="UP000729402"/>
    </source>
</evidence>
<protein>
    <submittedName>
        <fullName evidence="1">Uncharacterized protein</fullName>
    </submittedName>
</protein>
<dbReference type="EMBL" id="JAAALK010000282">
    <property type="protein sequence ID" value="KAG8078626.1"/>
    <property type="molecule type" value="Genomic_DNA"/>
</dbReference>
<organism evidence="1 2">
    <name type="scientific">Zizania palustris</name>
    <name type="common">Northern wild rice</name>
    <dbReference type="NCBI Taxonomy" id="103762"/>
    <lineage>
        <taxon>Eukaryota</taxon>
        <taxon>Viridiplantae</taxon>
        <taxon>Streptophyta</taxon>
        <taxon>Embryophyta</taxon>
        <taxon>Tracheophyta</taxon>
        <taxon>Spermatophyta</taxon>
        <taxon>Magnoliopsida</taxon>
        <taxon>Liliopsida</taxon>
        <taxon>Poales</taxon>
        <taxon>Poaceae</taxon>
        <taxon>BOP clade</taxon>
        <taxon>Oryzoideae</taxon>
        <taxon>Oryzeae</taxon>
        <taxon>Zizaniinae</taxon>
        <taxon>Zizania</taxon>
    </lineage>
</organism>
<dbReference type="AlphaFoldDB" id="A0A8J5SLJ2"/>
<dbReference type="Proteomes" id="UP000729402">
    <property type="component" value="Unassembled WGS sequence"/>
</dbReference>
<sequence>MSAKFGHLAPVTCRCRSPALLSSAQLGGVAAPPARLLQFRFRSIHPVASLASSSASPNLPIPLPIRRSACRRRRDSGRTRVFREGKRRLLRGKGGVFFADSGSRGALEAPGTALRRGAVVLG</sequence>
<comment type="caution">
    <text evidence="1">The sequence shown here is derived from an EMBL/GenBank/DDBJ whole genome shotgun (WGS) entry which is preliminary data.</text>
</comment>
<gene>
    <name evidence="1" type="ORF">GUJ93_ZPchr0007g3623</name>
</gene>
<keyword evidence="2" id="KW-1185">Reference proteome</keyword>
<proteinExistence type="predicted"/>
<reference evidence="1" key="1">
    <citation type="journal article" date="2021" name="bioRxiv">
        <title>Whole Genome Assembly and Annotation of Northern Wild Rice, Zizania palustris L., Supports a Whole Genome Duplication in the Zizania Genus.</title>
        <authorList>
            <person name="Haas M."/>
            <person name="Kono T."/>
            <person name="Macchietto M."/>
            <person name="Millas R."/>
            <person name="McGilp L."/>
            <person name="Shao M."/>
            <person name="Duquette J."/>
            <person name="Hirsch C.N."/>
            <person name="Kimball J."/>
        </authorList>
    </citation>
    <scope>NUCLEOTIDE SEQUENCE</scope>
    <source>
        <tissue evidence="1">Fresh leaf tissue</tissue>
    </source>
</reference>